<dbReference type="OrthoDB" id="3251871at2759"/>
<evidence type="ECO:0000256" key="4">
    <source>
        <dbReference type="ARBA" id="ARBA00023136"/>
    </source>
</evidence>
<feature type="transmembrane region" description="Helical" evidence="5">
    <location>
        <begin position="88"/>
        <end position="110"/>
    </location>
</feature>
<evidence type="ECO:0000313" key="7">
    <source>
        <dbReference type="Proteomes" id="UP001150538"/>
    </source>
</evidence>
<keyword evidence="2 5" id="KW-0812">Transmembrane</keyword>
<keyword evidence="7" id="KW-1185">Reference proteome</keyword>
<evidence type="ECO:0000313" key="6">
    <source>
        <dbReference type="EMBL" id="KAJ1918088.1"/>
    </source>
</evidence>
<protein>
    <submittedName>
        <fullName evidence="6">Uncharacterized protein</fullName>
    </submittedName>
</protein>
<dbReference type="SUPFAM" id="SSF81321">
    <property type="entry name" value="Family A G protein-coupled receptor-like"/>
    <property type="match status" value="1"/>
</dbReference>
<dbReference type="PANTHER" id="PTHR23112:SF0">
    <property type="entry name" value="TRANSMEMBRANE PROTEIN 116"/>
    <property type="match status" value="1"/>
</dbReference>
<feature type="transmembrane region" description="Helical" evidence="5">
    <location>
        <begin position="380"/>
        <end position="404"/>
    </location>
</feature>
<dbReference type="GO" id="GO:0005886">
    <property type="term" value="C:plasma membrane"/>
    <property type="evidence" value="ECO:0007669"/>
    <property type="project" value="TreeGrafter"/>
</dbReference>
<dbReference type="AlphaFoldDB" id="A0A9W8DTJ4"/>
<feature type="transmembrane region" description="Helical" evidence="5">
    <location>
        <begin position="46"/>
        <end position="67"/>
    </location>
</feature>
<organism evidence="6 7">
    <name type="scientific">Mycoemilia scoparia</name>
    <dbReference type="NCBI Taxonomy" id="417184"/>
    <lineage>
        <taxon>Eukaryota</taxon>
        <taxon>Fungi</taxon>
        <taxon>Fungi incertae sedis</taxon>
        <taxon>Zoopagomycota</taxon>
        <taxon>Kickxellomycotina</taxon>
        <taxon>Kickxellomycetes</taxon>
        <taxon>Kickxellales</taxon>
        <taxon>Kickxellaceae</taxon>
        <taxon>Mycoemilia</taxon>
    </lineage>
</organism>
<keyword evidence="3 5" id="KW-1133">Transmembrane helix</keyword>
<proteinExistence type="predicted"/>
<feature type="transmembrane region" description="Helical" evidence="5">
    <location>
        <begin position="116"/>
        <end position="139"/>
    </location>
</feature>
<gene>
    <name evidence="6" type="ORF">H4219_002809</name>
</gene>
<dbReference type="GO" id="GO:0004930">
    <property type="term" value="F:G protein-coupled receptor activity"/>
    <property type="evidence" value="ECO:0007669"/>
    <property type="project" value="TreeGrafter"/>
</dbReference>
<name>A0A9W8DTJ4_9FUNG</name>
<keyword evidence="4 5" id="KW-0472">Membrane</keyword>
<dbReference type="EMBL" id="JANBPU010000053">
    <property type="protein sequence ID" value="KAJ1918088.1"/>
    <property type="molecule type" value="Genomic_DNA"/>
</dbReference>
<evidence type="ECO:0000256" key="3">
    <source>
        <dbReference type="ARBA" id="ARBA00022989"/>
    </source>
</evidence>
<dbReference type="Gene3D" id="1.20.1070.10">
    <property type="entry name" value="Rhodopsin 7-helix transmembrane proteins"/>
    <property type="match status" value="1"/>
</dbReference>
<dbReference type="PANTHER" id="PTHR23112">
    <property type="entry name" value="G PROTEIN-COUPLED RECEPTOR 157-RELATED"/>
    <property type="match status" value="1"/>
</dbReference>
<comment type="subcellular location">
    <subcellularLocation>
        <location evidence="1">Membrane</location>
        <topology evidence="1">Multi-pass membrane protein</topology>
    </subcellularLocation>
</comment>
<dbReference type="GO" id="GO:0007189">
    <property type="term" value="P:adenylate cyclase-activating G protein-coupled receptor signaling pathway"/>
    <property type="evidence" value="ECO:0007669"/>
    <property type="project" value="TreeGrafter"/>
</dbReference>
<sequence length="428" mass="48930">MIADVKKPDGITNEEYYNLIVRILHNIAPSKGFKAQYSSFGQTAKAVYTLNIASLILSSIVLITVICHFRHRGFSERPSFRLSGSIALADIIHSAMMVLMHQTHIINYMAEWQLRVVWFIVLGSLFTSLFITACIALQLHLTVILKKERLARKLNPWYELIGWSLGFIVVHPILYMCDAMLWIGGPNVLIVIDTNFKTISLKIWAMYIWLLLGIVYCLAVCTIVSIQLISMLRGAKKSLINFREGRNLNKGNSDFSYSNRNAFNETDNFRNSLTTDAPNNFQSEFSDNRPYMTNIALKDDIYESGHNHTELSRFDRANLKNFENDTAGPVSTQVTDQLPMYMKKRRRGAVFAIFRMMLYPIVPLVTVSINPIFVSIKYPTYNFCIIVLALAASQGIIESVVFFMNPMLDPMWGKIMKYAKKRLNREKG</sequence>
<dbReference type="Proteomes" id="UP001150538">
    <property type="component" value="Unassembled WGS sequence"/>
</dbReference>
<feature type="transmembrane region" description="Helical" evidence="5">
    <location>
        <begin position="349"/>
        <end position="374"/>
    </location>
</feature>
<evidence type="ECO:0000256" key="2">
    <source>
        <dbReference type="ARBA" id="ARBA00022692"/>
    </source>
</evidence>
<accession>A0A9W8DTJ4</accession>
<feature type="transmembrane region" description="Helical" evidence="5">
    <location>
        <begin position="203"/>
        <end position="229"/>
    </location>
</feature>
<evidence type="ECO:0000256" key="5">
    <source>
        <dbReference type="SAM" id="Phobius"/>
    </source>
</evidence>
<feature type="transmembrane region" description="Helical" evidence="5">
    <location>
        <begin position="160"/>
        <end position="183"/>
    </location>
</feature>
<reference evidence="6" key="1">
    <citation type="submission" date="2022-07" db="EMBL/GenBank/DDBJ databases">
        <title>Phylogenomic reconstructions and comparative analyses of Kickxellomycotina fungi.</title>
        <authorList>
            <person name="Reynolds N.K."/>
            <person name="Stajich J.E."/>
            <person name="Barry K."/>
            <person name="Grigoriev I.V."/>
            <person name="Crous P."/>
            <person name="Smith M.E."/>
        </authorList>
    </citation>
    <scope>NUCLEOTIDE SEQUENCE</scope>
    <source>
        <strain evidence="6">NBRC 100468</strain>
    </source>
</reference>
<evidence type="ECO:0000256" key="1">
    <source>
        <dbReference type="ARBA" id="ARBA00004141"/>
    </source>
</evidence>
<comment type="caution">
    <text evidence="6">The sequence shown here is derived from an EMBL/GenBank/DDBJ whole genome shotgun (WGS) entry which is preliminary data.</text>
</comment>